<dbReference type="InterPro" id="IPR001757">
    <property type="entry name" value="P_typ_ATPase"/>
</dbReference>
<feature type="transmembrane region" description="Helical" evidence="14">
    <location>
        <begin position="773"/>
        <end position="791"/>
    </location>
</feature>
<dbReference type="Pfam" id="PF00122">
    <property type="entry name" value="E1-E2_ATPase"/>
    <property type="match status" value="1"/>
</dbReference>
<keyword evidence="5" id="KW-0106">Calcium</keyword>
<accession>A0A9D1YBE1</accession>
<dbReference type="SUPFAM" id="SSF81653">
    <property type="entry name" value="Calcium ATPase, transduction domain A"/>
    <property type="match status" value="1"/>
</dbReference>
<dbReference type="SMART" id="SM00831">
    <property type="entry name" value="Cation_ATPase_N"/>
    <property type="match status" value="1"/>
</dbReference>
<evidence type="ECO:0000256" key="1">
    <source>
        <dbReference type="ARBA" id="ARBA00004651"/>
    </source>
</evidence>
<keyword evidence="5" id="KW-0406">Ion transport</keyword>
<dbReference type="GO" id="GO:0046872">
    <property type="term" value="F:metal ion binding"/>
    <property type="evidence" value="ECO:0007669"/>
    <property type="project" value="UniProtKB-KW"/>
</dbReference>
<feature type="transmembrane region" description="Helical" evidence="14">
    <location>
        <begin position="737"/>
        <end position="761"/>
    </location>
</feature>
<dbReference type="GO" id="GO:0005388">
    <property type="term" value="F:P-type calcium transporter activity"/>
    <property type="evidence" value="ECO:0007669"/>
    <property type="project" value="UniProtKB-EC"/>
</dbReference>
<feature type="transmembrane region" description="Helical" evidence="14">
    <location>
        <begin position="669"/>
        <end position="691"/>
    </location>
</feature>
<feature type="transmembrane region" description="Helical" evidence="14">
    <location>
        <begin position="249"/>
        <end position="270"/>
    </location>
</feature>
<dbReference type="InterPro" id="IPR018303">
    <property type="entry name" value="ATPase_P-typ_P_site"/>
</dbReference>
<feature type="domain" description="Cation-transporting P-type ATPase N-terminal" evidence="15">
    <location>
        <begin position="2"/>
        <end position="74"/>
    </location>
</feature>
<evidence type="ECO:0000256" key="5">
    <source>
        <dbReference type="ARBA" id="ARBA00022568"/>
    </source>
</evidence>
<evidence type="ECO:0000256" key="3">
    <source>
        <dbReference type="ARBA" id="ARBA00012790"/>
    </source>
</evidence>
<evidence type="ECO:0000256" key="2">
    <source>
        <dbReference type="ARBA" id="ARBA00005675"/>
    </source>
</evidence>
<dbReference type="InterPro" id="IPR023299">
    <property type="entry name" value="ATPase_P-typ_cyto_dom_N"/>
</dbReference>
<feature type="transmembrane region" description="Helical" evidence="14">
    <location>
        <begin position="841"/>
        <end position="860"/>
    </location>
</feature>
<dbReference type="NCBIfam" id="TIGR01494">
    <property type="entry name" value="ATPase_P-type"/>
    <property type="match status" value="3"/>
</dbReference>
<reference evidence="16" key="1">
    <citation type="journal article" date="2021" name="PeerJ">
        <title>Extensive microbial diversity within the chicken gut microbiome revealed by metagenomics and culture.</title>
        <authorList>
            <person name="Gilroy R."/>
            <person name="Ravi A."/>
            <person name="Getino M."/>
            <person name="Pursley I."/>
            <person name="Horton D.L."/>
            <person name="Alikhan N.F."/>
            <person name="Baker D."/>
            <person name="Gharbi K."/>
            <person name="Hall N."/>
            <person name="Watson M."/>
            <person name="Adriaenssens E.M."/>
            <person name="Foster-Nyarko E."/>
            <person name="Jarju S."/>
            <person name="Secka A."/>
            <person name="Antonio M."/>
            <person name="Oren A."/>
            <person name="Chaudhuri R.R."/>
            <person name="La Ragione R."/>
            <person name="Hildebrand F."/>
            <person name="Pallen M.J."/>
        </authorList>
    </citation>
    <scope>NUCLEOTIDE SEQUENCE</scope>
    <source>
        <strain evidence="16">1282</strain>
    </source>
</reference>
<dbReference type="InterPro" id="IPR023214">
    <property type="entry name" value="HAD_sf"/>
</dbReference>
<dbReference type="SFLD" id="SFLDF00027">
    <property type="entry name" value="p-type_atpase"/>
    <property type="match status" value="1"/>
</dbReference>
<keyword evidence="8" id="KW-0547">Nucleotide-binding</keyword>
<evidence type="ECO:0000313" key="17">
    <source>
        <dbReference type="Proteomes" id="UP000823915"/>
    </source>
</evidence>
<dbReference type="Pfam" id="PF00690">
    <property type="entry name" value="Cation_ATPase_N"/>
    <property type="match status" value="1"/>
</dbReference>
<dbReference type="GO" id="GO:0140352">
    <property type="term" value="P:export from cell"/>
    <property type="evidence" value="ECO:0007669"/>
    <property type="project" value="UniProtKB-ARBA"/>
</dbReference>
<dbReference type="SFLD" id="SFLDG00002">
    <property type="entry name" value="C1.7:_P-type_atpase_like"/>
    <property type="match status" value="1"/>
</dbReference>
<comment type="similarity">
    <text evidence="2">Belongs to the cation transport ATPase (P-type) (TC 3.A.3) family. Type IIA subfamily.</text>
</comment>
<feature type="transmembrane region" description="Helical" evidence="14">
    <location>
        <begin position="82"/>
        <end position="101"/>
    </location>
</feature>
<dbReference type="Pfam" id="PF00689">
    <property type="entry name" value="Cation_ATPase_C"/>
    <property type="match status" value="1"/>
</dbReference>
<dbReference type="InterPro" id="IPR036412">
    <property type="entry name" value="HAD-like_sf"/>
</dbReference>
<comment type="caution">
    <text evidence="16">The sequence shown here is derived from an EMBL/GenBank/DDBJ whole genome shotgun (WGS) entry which is preliminary data.</text>
</comment>
<dbReference type="FunFam" id="3.40.50.1000:FF:000028">
    <property type="entry name" value="Calcium-transporting P-type ATPase, putative"/>
    <property type="match status" value="1"/>
</dbReference>
<dbReference type="Gene3D" id="1.20.1110.10">
    <property type="entry name" value="Calcium-transporting ATPase, transmembrane domain"/>
    <property type="match status" value="1"/>
</dbReference>
<dbReference type="EC" id="7.2.2.10" evidence="3"/>
<dbReference type="CDD" id="cd02089">
    <property type="entry name" value="P-type_ATPase_Ca_prok"/>
    <property type="match status" value="1"/>
</dbReference>
<keyword evidence="9" id="KW-0067">ATP-binding</keyword>
<evidence type="ECO:0000256" key="9">
    <source>
        <dbReference type="ARBA" id="ARBA00022840"/>
    </source>
</evidence>
<evidence type="ECO:0000256" key="4">
    <source>
        <dbReference type="ARBA" id="ARBA00022475"/>
    </source>
</evidence>
<sequence length="870" mass="92850">MHSKTREEVLKSLSSNAERGLTSSQVAELQGKFGPNKLSEGKKKTNLQRFLEQFKDVMIIILLLAAAVSFVVACFGHDPMEFFEPALILLIVVLNAVLGVVQESKAEKALDALKNMSAPHARVIRDGQEQVIDASGLVPGDIIRLEAGDFVPADARLLKSVSLKSEESALTGESVPSEKDAEAAVEEKAPLGDRDNMVFSGCSVTYGTATAVVTGTGMQTEMGKIAGMLAGEQDTQTPLQQKLSQLGKYLGFVALAACAVIFVVGLINGIHVLEIFMTSVSLAVSAIPEGLPAIVTIVLAIGVQRMVKKNALIRRLPAVETLGSASVICSDKTGTLTQNRMTLTKVWVEGQQGLEAVSEENSQMARHLLTLGTLCCDGSVTYGADGKETHIGDPTETAILVAAHKNGLEQEALNGKYPRLGELPFDSDRKLMTSVNQMEGKTVVIVKGAFDVMAARCVKGDLEAAREKNDEMSRQALRVLAVGYKVIPSLPEELTSEALENGLTLLGLVGMIDPPRPEAKAAVATCRKAGIKPVMITGDHVVTASAIAKELGILGPEDRAITGAELDAMDDKTLDENVEHIAVYARVSPENKIRIVKAWQKKGQVVSMTGDGVNDAPALKAADIGCAMGITGTDVAKGAADMTLTDDNFATIVDAVREGRGIYANIKKVVGFLLGTNIGEVLTVFFAMILWHKTPLLSMQLLWINLVTDSLPAISLGMEAVESDVMEHRPKPKDEGIFAHGLGVQVVLQGCMFALLTLIAFVLGERYGGSLEAGQTMAFMVLALTQIVQAFNMRSQHSLFGIGPFTNHKLNWAALASLLLVCLVLFTPVGVAFQLVLLPGWLYAAALGLILTPLVVMEIAKAIGLVRHRH</sequence>
<proteinExistence type="inferred from homology"/>
<dbReference type="SUPFAM" id="SSF81665">
    <property type="entry name" value="Calcium ATPase, transmembrane domain M"/>
    <property type="match status" value="1"/>
</dbReference>
<organism evidence="16 17">
    <name type="scientific">Candidatus Acutalibacter pullistercoris</name>
    <dbReference type="NCBI Taxonomy" id="2838418"/>
    <lineage>
        <taxon>Bacteria</taxon>
        <taxon>Bacillati</taxon>
        <taxon>Bacillota</taxon>
        <taxon>Clostridia</taxon>
        <taxon>Eubacteriales</taxon>
        <taxon>Acutalibacteraceae</taxon>
        <taxon>Acutalibacter</taxon>
    </lineage>
</organism>
<dbReference type="InterPro" id="IPR008250">
    <property type="entry name" value="ATPase_P-typ_transduc_dom_A_sf"/>
</dbReference>
<dbReference type="GO" id="GO:0005524">
    <property type="term" value="F:ATP binding"/>
    <property type="evidence" value="ECO:0007669"/>
    <property type="project" value="UniProtKB-KW"/>
</dbReference>
<dbReference type="AlphaFoldDB" id="A0A9D1YBE1"/>
<name>A0A9D1YBE1_9FIRM</name>
<evidence type="ECO:0000256" key="13">
    <source>
        <dbReference type="ARBA" id="ARBA00048694"/>
    </source>
</evidence>
<evidence type="ECO:0000313" key="16">
    <source>
        <dbReference type="EMBL" id="HIY25861.1"/>
    </source>
</evidence>
<dbReference type="GO" id="GO:0005886">
    <property type="term" value="C:plasma membrane"/>
    <property type="evidence" value="ECO:0007669"/>
    <property type="project" value="UniProtKB-SubCell"/>
</dbReference>
<keyword evidence="10" id="KW-1278">Translocase</keyword>
<protein>
    <recommendedName>
        <fullName evidence="3">P-type Ca(2+) transporter</fullName>
        <ecNumber evidence="3">7.2.2.10</ecNumber>
    </recommendedName>
</protein>
<keyword evidence="12 14" id="KW-0472">Membrane</keyword>
<evidence type="ECO:0000256" key="10">
    <source>
        <dbReference type="ARBA" id="ARBA00022967"/>
    </source>
</evidence>
<gene>
    <name evidence="16" type="ORF">H9838_01655</name>
</gene>
<dbReference type="InterPro" id="IPR023298">
    <property type="entry name" value="ATPase_P-typ_TM_dom_sf"/>
</dbReference>
<dbReference type="Pfam" id="PF13246">
    <property type="entry name" value="Cation_ATPase"/>
    <property type="match status" value="1"/>
</dbReference>
<evidence type="ECO:0000256" key="6">
    <source>
        <dbReference type="ARBA" id="ARBA00022692"/>
    </source>
</evidence>
<dbReference type="Proteomes" id="UP000823915">
    <property type="component" value="Unassembled WGS sequence"/>
</dbReference>
<dbReference type="InterPro" id="IPR044492">
    <property type="entry name" value="P_typ_ATPase_HD_dom"/>
</dbReference>
<keyword evidence="7" id="KW-0479">Metal-binding</keyword>
<feature type="transmembrane region" description="Helical" evidence="14">
    <location>
        <begin position="57"/>
        <end position="76"/>
    </location>
</feature>
<evidence type="ECO:0000256" key="8">
    <source>
        <dbReference type="ARBA" id="ARBA00022741"/>
    </source>
</evidence>
<dbReference type="InterPro" id="IPR059000">
    <property type="entry name" value="ATPase_P-type_domA"/>
</dbReference>
<dbReference type="EMBL" id="DXDU01000022">
    <property type="protein sequence ID" value="HIY25861.1"/>
    <property type="molecule type" value="Genomic_DNA"/>
</dbReference>
<dbReference type="Gene3D" id="2.70.150.10">
    <property type="entry name" value="Calcium-transporting ATPase, cytoplasmic transduction domain A"/>
    <property type="match status" value="1"/>
</dbReference>
<dbReference type="SUPFAM" id="SSF56784">
    <property type="entry name" value="HAD-like"/>
    <property type="match status" value="1"/>
</dbReference>
<keyword evidence="4" id="KW-1003">Cell membrane</keyword>
<dbReference type="SFLD" id="SFLDS00003">
    <property type="entry name" value="Haloacid_Dehalogenase"/>
    <property type="match status" value="1"/>
</dbReference>
<keyword evidence="11 14" id="KW-1133">Transmembrane helix</keyword>
<dbReference type="SUPFAM" id="SSF81660">
    <property type="entry name" value="Metal cation-transporting ATPase, ATP-binding domain N"/>
    <property type="match status" value="1"/>
</dbReference>
<dbReference type="PANTHER" id="PTHR42861">
    <property type="entry name" value="CALCIUM-TRANSPORTING ATPASE"/>
    <property type="match status" value="1"/>
</dbReference>
<feature type="transmembrane region" description="Helical" evidence="14">
    <location>
        <begin position="290"/>
        <end position="307"/>
    </location>
</feature>
<dbReference type="PRINTS" id="PR00120">
    <property type="entry name" value="HATPASE"/>
</dbReference>
<dbReference type="GO" id="GO:0016887">
    <property type="term" value="F:ATP hydrolysis activity"/>
    <property type="evidence" value="ECO:0007669"/>
    <property type="project" value="InterPro"/>
</dbReference>
<evidence type="ECO:0000256" key="7">
    <source>
        <dbReference type="ARBA" id="ARBA00022723"/>
    </source>
</evidence>
<dbReference type="PRINTS" id="PR00119">
    <property type="entry name" value="CATATPASE"/>
</dbReference>
<dbReference type="InterPro" id="IPR006068">
    <property type="entry name" value="ATPase_P-typ_cation-transptr_C"/>
</dbReference>
<evidence type="ECO:0000256" key="11">
    <source>
        <dbReference type="ARBA" id="ARBA00022989"/>
    </source>
</evidence>
<comment type="catalytic activity">
    <reaction evidence="13">
        <text>Ca(2+)(in) + ATP + H2O = Ca(2+)(out) + ADP + phosphate + H(+)</text>
        <dbReference type="Rhea" id="RHEA:18105"/>
        <dbReference type="ChEBI" id="CHEBI:15377"/>
        <dbReference type="ChEBI" id="CHEBI:15378"/>
        <dbReference type="ChEBI" id="CHEBI:29108"/>
        <dbReference type="ChEBI" id="CHEBI:30616"/>
        <dbReference type="ChEBI" id="CHEBI:43474"/>
        <dbReference type="ChEBI" id="CHEBI:456216"/>
        <dbReference type="EC" id="7.2.2.10"/>
    </reaction>
</comment>
<dbReference type="PROSITE" id="PS00154">
    <property type="entry name" value="ATPASE_E1_E2"/>
    <property type="match status" value="1"/>
</dbReference>
<dbReference type="Gene3D" id="3.40.1110.10">
    <property type="entry name" value="Calcium-transporting ATPase, cytoplasmic domain N"/>
    <property type="match status" value="1"/>
</dbReference>
<keyword evidence="5" id="KW-0813">Transport</keyword>
<evidence type="ECO:0000256" key="12">
    <source>
        <dbReference type="ARBA" id="ARBA00023136"/>
    </source>
</evidence>
<evidence type="ECO:0000259" key="15">
    <source>
        <dbReference type="SMART" id="SM00831"/>
    </source>
</evidence>
<evidence type="ECO:0000256" key="14">
    <source>
        <dbReference type="SAM" id="Phobius"/>
    </source>
</evidence>
<keyword evidence="5" id="KW-0109">Calcium transport</keyword>
<reference evidence="16" key="2">
    <citation type="submission" date="2021-04" db="EMBL/GenBank/DDBJ databases">
        <authorList>
            <person name="Gilroy R."/>
        </authorList>
    </citation>
    <scope>NUCLEOTIDE SEQUENCE</scope>
    <source>
        <strain evidence="16">1282</strain>
    </source>
</reference>
<dbReference type="FunFam" id="3.40.50.1000:FF:000001">
    <property type="entry name" value="Phospholipid-transporting ATPase IC"/>
    <property type="match status" value="1"/>
</dbReference>
<dbReference type="FunFam" id="2.70.150.10:FF:000016">
    <property type="entry name" value="Calcium-transporting P-type ATPase putative"/>
    <property type="match status" value="1"/>
</dbReference>
<dbReference type="Gene3D" id="3.40.50.1000">
    <property type="entry name" value="HAD superfamily/HAD-like"/>
    <property type="match status" value="1"/>
</dbReference>
<keyword evidence="6 14" id="KW-0812">Transmembrane</keyword>
<feature type="transmembrane region" description="Helical" evidence="14">
    <location>
        <begin position="812"/>
        <end position="835"/>
    </location>
</feature>
<dbReference type="InterPro" id="IPR004014">
    <property type="entry name" value="ATPase_P-typ_cation-transptr_N"/>
</dbReference>
<comment type="subcellular location">
    <subcellularLocation>
        <location evidence="1">Cell membrane</location>
        <topology evidence="1">Multi-pass membrane protein</topology>
    </subcellularLocation>
</comment>